<comment type="caution">
    <text evidence="2">The sequence shown here is derived from an EMBL/GenBank/DDBJ whole genome shotgun (WGS) entry which is preliminary data.</text>
</comment>
<organism evidence="2 3">
    <name type="scientific">Candidatus Intestinimonas pullistercoris</name>
    <dbReference type="NCBI Taxonomy" id="2838623"/>
    <lineage>
        <taxon>Bacteria</taxon>
        <taxon>Bacillati</taxon>
        <taxon>Bacillota</taxon>
        <taxon>Clostridia</taxon>
        <taxon>Eubacteriales</taxon>
        <taxon>Intestinimonas</taxon>
    </lineage>
</organism>
<sequence>MASGYGRRYGSNKLLDTWEGVPLYRRALEVLPLDRLDRAVVVSQYGEVLAEAGRLGCLPVLNCHPWEGISASIRLGLLAAKDADGALFAVCDQPRLTTESILRLLDSFEKSPEAIHALSWQGRRGNPVVFPRALYPELLALTGDTGGSAVLRRHPERLRLVEAASPGELEDVDRPEDLAH</sequence>
<protein>
    <submittedName>
        <fullName evidence="2">Nucleotidyltransferase family protein</fullName>
    </submittedName>
</protein>
<dbReference type="EMBL" id="DWWJ01000020">
    <property type="protein sequence ID" value="HJC40136.1"/>
    <property type="molecule type" value="Genomic_DNA"/>
</dbReference>
<dbReference type="PANTHER" id="PTHR43777">
    <property type="entry name" value="MOLYBDENUM COFACTOR CYTIDYLYLTRANSFERASE"/>
    <property type="match status" value="1"/>
</dbReference>
<accession>A0A9D2NYY1</accession>
<gene>
    <name evidence="2" type="ORF">H9701_01100</name>
</gene>
<dbReference type="GO" id="GO:0016779">
    <property type="term" value="F:nucleotidyltransferase activity"/>
    <property type="evidence" value="ECO:0007669"/>
    <property type="project" value="UniProtKB-ARBA"/>
</dbReference>
<dbReference type="PANTHER" id="PTHR43777:SF1">
    <property type="entry name" value="MOLYBDENUM COFACTOR CYTIDYLYLTRANSFERASE"/>
    <property type="match status" value="1"/>
</dbReference>
<name>A0A9D2NYY1_9FIRM</name>
<dbReference type="Pfam" id="PF12804">
    <property type="entry name" value="NTP_transf_3"/>
    <property type="match status" value="1"/>
</dbReference>
<reference evidence="2" key="2">
    <citation type="submission" date="2021-04" db="EMBL/GenBank/DDBJ databases">
        <authorList>
            <person name="Gilroy R."/>
        </authorList>
    </citation>
    <scope>NUCLEOTIDE SEQUENCE</scope>
    <source>
        <strain evidence="2">CHK186-1790</strain>
    </source>
</reference>
<dbReference type="Gene3D" id="3.90.550.10">
    <property type="entry name" value="Spore Coat Polysaccharide Biosynthesis Protein SpsA, Chain A"/>
    <property type="match status" value="1"/>
</dbReference>
<evidence type="ECO:0000313" key="2">
    <source>
        <dbReference type="EMBL" id="HJC40136.1"/>
    </source>
</evidence>
<dbReference type="InterPro" id="IPR025877">
    <property type="entry name" value="MobA-like_NTP_Trfase"/>
</dbReference>
<reference evidence="2" key="1">
    <citation type="journal article" date="2021" name="PeerJ">
        <title>Extensive microbial diversity within the chicken gut microbiome revealed by metagenomics and culture.</title>
        <authorList>
            <person name="Gilroy R."/>
            <person name="Ravi A."/>
            <person name="Getino M."/>
            <person name="Pursley I."/>
            <person name="Horton D.L."/>
            <person name="Alikhan N.F."/>
            <person name="Baker D."/>
            <person name="Gharbi K."/>
            <person name="Hall N."/>
            <person name="Watson M."/>
            <person name="Adriaenssens E.M."/>
            <person name="Foster-Nyarko E."/>
            <person name="Jarju S."/>
            <person name="Secka A."/>
            <person name="Antonio M."/>
            <person name="Oren A."/>
            <person name="Chaudhuri R.R."/>
            <person name="La Ragione R."/>
            <person name="Hildebrand F."/>
            <person name="Pallen M.J."/>
        </authorList>
    </citation>
    <scope>NUCLEOTIDE SEQUENCE</scope>
    <source>
        <strain evidence="2">CHK186-1790</strain>
    </source>
</reference>
<feature type="domain" description="MobA-like NTP transferase" evidence="1">
    <location>
        <begin position="2"/>
        <end position="156"/>
    </location>
</feature>
<evidence type="ECO:0000313" key="3">
    <source>
        <dbReference type="Proteomes" id="UP000823882"/>
    </source>
</evidence>
<dbReference type="SUPFAM" id="SSF53448">
    <property type="entry name" value="Nucleotide-diphospho-sugar transferases"/>
    <property type="match status" value="1"/>
</dbReference>
<dbReference type="InterPro" id="IPR029044">
    <property type="entry name" value="Nucleotide-diphossugar_trans"/>
</dbReference>
<proteinExistence type="predicted"/>
<dbReference type="AlphaFoldDB" id="A0A9D2NYY1"/>
<evidence type="ECO:0000259" key="1">
    <source>
        <dbReference type="Pfam" id="PF12804"/>
    </source>
</evidence>
<dbReference type="Proteomes" id="UP000823882">
    <property type="component" value="Unassembled WGS sequence"/>
</dbReference>
<dbReference type="CDD" id="cd04182">
    <property type="entry name" value="GT_2_like_f"/>
    <property type="match status" value="1"/>
</dbReference>